<sequence>MIQFLLVLREDQLSQIANQYHYLRHLHSRIRDSGHHRRHILLVLVLLRRRRRRISSCSSMSSRSSSLSSVGGDLTDANYKSDVIIPLHPLDTQYRRERVSCKADEYGRISFRQAIGVKLARTNDVLAKNFFTKYVPSMKTTPFDSEFNSASNGGTLIHRTNFGNSSIYIFVRFL</sequence>
<evidence type="ECO:0000313" key="2">
    <source>
        <dbReference type="Proteomes" id="UP000663828"/>
    </source>
</evidence>
<comment type="caution">
    <text evidence="1">The sequence shown here is derived from an EMBL/GenBank/DDBJ whole genome shotgun (WGS) entry which is preliminary data.</text>
</comment>
<dbReference type="EMBL" id="CAJNOR010003783">
    <property type="protein sequence ID" value="CAF1447263.1"/>
    <property type="molecule type" value="Genomic_DNA"/>
</dbReference>
<accession>A0A815PC87</accession>
<proteinExistence type="predicted"/>
<protein>
    <submittedName>
        <fullName evidence="1">Uncharacterized protein</fullName>
    </submittedName>
</protein>
<dbReference type="Proteomes" id="UP000663828">
    <property type="component" value="Unassembled WGS sequence"/>
</dbReference>
<evidence type="ECO:0000313" key="1">
    <source>
        <dbReference type="EMBL" id="CAF1447263.1"/>
    </source>
</evidence>
<keyword evidence="2" id="KW-1185">Reference proteome</keyword>
<organism evidence="1 2">
    <name type="scientific">Adineta ricciae</name>
    <name type="common">Rotifer</name>
    <dbReference type="NCBI Taxonomy" id="249248"/>
    <lineage>
        <taxon>Eukaryota</taxon>
        <taxon>Metazoa</taxon>
        <taxon>Spiralia</taxon>
        <taxon>Gnathifera</taxon>
        <taxon>Rotifera</taxon>
        <taxon>Eurotatoria</taxon>
        <taxon>Bdelloidea</taxon>
        <taxon>Adinetida</taxon>
        <taxon>Adinetidae</taxon>
        <taxon>Adineta</taxon>
    </lineage>
</organism>
<reference evidence="1" key="1">
    <citation type="submission" date="2021-02" db="EMBL/GenBank/DDBJ databases">
        <authorList>
            <person name="Nowell W R."/>
        </authorList>
    </citation>
    <scope>NUCLEOTIDE SEQUENCE</scope>
</reference>
<gene>
    <name evidence="1" type="ORF">XAT740_LOCUS36662</name>
</gene>
<dbReference type="AlphaFoldDB" id="A0A815PC87"/>
<name>A0A815PC87_ADIRI</name>